<dbReference type="KEGG" id="shv:AAT16_03785"/>
<evidence type="ECO:0000313" key="5">
    <source>
        <dbReference type="Proteomes" id="UP000183090"/>
    </source>
</evidence>
<protein>
    <submittedName>
        <fullName evidence="3">Chromosome partitioning ATPase, Mrp family, contains Fe-S cluster</fullName>
    </submittedName>
</protein>
<dbReference type="SUPFAM" id="SSF52540">
    <property type="entry name" value="P-loop containing nucleoside triphosphate hydrolases"/>
    <property type="match status" value="1"/>
</dbReference>
<gene>
    <name evidence="2" type="ORF">AAT16_03785</name>
    <name evidence="3" type="ORF">SAMN05216235_1763</name>
</gene>
<dbReference type="OrthoDB" id="2388201at2"/>
<organism evidence="3 5">
    <name type="scientific">Salinicoccus halodurans</name>
    <dbReference type="NCBI Taxonomy" id="407035"/>
    <lineage>
        <taxon>Bacteria</taxon>
        <taxon>Bacillati</taxon>
        <taxon>Bacillota</taxon>
        <taxon>Bacilli</taxon>
        <taxon>Bacillales</taxon>
        <taxon>Staphylococcaceae</taxon>
        <taxon>Salinicoccus</taxon>
    </lineage>
</organism>
<reference evidence="3 5" key="3">
    <citation type="submission" date="2016-10" db="EMBL/GenBank/DDBJ databases">
        <authorList>
            <person name="Varghese N."/>
            <person name="Submissions S."/>
        </authorList>
    </citation>
    <scope>NUCLEOTIDE SEQUENCE [LARGE SCALE GENOMIC DNA]</scope>
    <source>
        <strain evidence="3 5">CGMCC 1.6501</strain>
    </source>
</reference>
<dbReference type="Gene3D" id="3.40.50.300">
    <property type="entry name" value="P-loop containing nucleotide triphosphate hydrolases"/>
    <property type="match status" value="1"/>
</dbReference>
<name>A0A0F7HJA0_9STAP</name>
<dbReference type="Proteomes" id="UP000034029">
    <property type="component" value="Chromosome"/>
</dbReference>
<dbReference type="Proteomes" id="UP000183090">
    <property type="component" value="Unassembled WGS sequence"/>
</dbReference>
<dbReference type="Pfam" id="PF13614">
    <property type="entry name" value="AAA_31"/>
    <property type="match status" value="1"/>
</dbReference>
<reference evidence="4" key="2">
    <citation type="submission" date="2015-04" db="EMBL/GenBank/DDBJ databases">
        <title>Complete genome sequence of Salinicoccus halodurans strain H3B36, isolated from the Qaidam basin of China.</title>
        <authorList>
            <person name="Ma Y."/>
            <person name="Jiang K."/>
            <person name="Xue Y."/>
        </authorList>
    </citation>
    <scope>NUCLEOTIDE SEQUENCE [LARGE SCALE GENOMIC DNA]</scope>
    <source>
        <strain evidence="4">H3B36</strain>
    </source>
</reference>
<dbReference type="InterPro" id="IPR027417">
    <property type="entry name" value="P-loop_NTPase"/>
</dbReference>
<dbReference type="EMBL" id="CP011366">
    <property type="protein sequence ID" value="AKG73416.1"/>
    <property type="molecule type" value="Genomic_DNA"/>
</dbReference>
<feature type="domain" description="AAA" evidence="1">
    <location>
        <begin position="49"/>
        <end position="155"/>
    </location>
</feature>
<evidence type="ECO:0000313" key="4">
    <source>
        <dbReference type="Proteomes" id="UP000034029"/>
    </source>
</evidence>
<sequence>MRRTDGTVKEVQDLEPQILDALYNSAKSILNVSEQKELGAVLFTSVNDGEGTMTAASHISYILTQLEKKVLLINLDLNNPQGLNNYFEVSGDQKLIEIINASPYLSEAIQQTQYENLDVISLEEVDEEDFIEVLNTKNIKTKLNPLKNYYDMVFLIGPEAEQFEHYSNIFELAEGAVTVSRDKTSDYRKVKRHIDKLGLFNMVSFGIIRNSK</sequence>
<dbReference type="AlphaFoldDB" id="A0A0F7HJA0"/>
<evidence type="ECO:0000313" key="2">
    <source>
        <dbReference type="EMBL" id="AKG73416.1"/>
    </source>
</evidence>
<accession>A0A0F7HJA0</accession>
<keyword evidence="4" id="KW-1185">Reference proteome</keyword>
<dbReference type="InterPro" id="IPR025669">
    <property type="entry name" value="AAA_dom"/>
</dbReference>
<proteinExistence type="predicted"/>
<reference evidence="2 4" key="1">
    <citation type="journal article" date="2015" name="Int. J. Syst. Evol. Microbiol.">
        <title>Complete genome sequence of Salinicoccus halodurans H3B36, isolated from the Qaidam Basin in China.</title>
        <authorList>
            <person name="Jiang K."/>
            <person name="Xue Y."/>
            <person name="Ma Y."/>
        </authorList>
    </citation>
    <scope>NUCLEOTIDE SEQUENCE [LARGE SCALE GENOMIC DNA]</scope>
    <source>
        <strain evidence="2 4">H3B36</strain>
    </source>
</reference>
<evidence type="ECO:0000313" key="3">
    <source>
        <dbReference type="EMBL" id="SFK81047.1"/>
    </source>
</evidence>
<dbReference type="RefSeq" id="WP_046789606.1">
    <property type="nucleotide sequence ID" value="NZ_CP011366.1"/>
</dbReference>
<evidence type="ECO:0000259" key="1">
    <source>
        <dbReference type="Pfam" id="PF13614"/>
    </source>
</evidence>
<dbReference type="EMBL" id="FOTB01000004">
    <property type="protein sequence ID" value="SFK81047.1"/>
    <property type="molecule type" value="Genomic_DNA"/>
</dbReference>